<feature type="domain" description="3-hydroxyacyl-CoA dehydrogenase C-terminal" evidence="13">
    <location>
        <begin position="478"/>
        <end position="570"/>
    </location>
</feature>
<dbReference type="InterPro" id="IPR006108">
    <property type="entry name" value="3HC_DH_C"/>
</dbReference>
<comment type="catalytic activity">
    <reaction evidence="12">
        <text>a (3S)-3-hydroxyacyl-CoA + NAD(+) = a 3-oxoacyl-CoA + NADH + H(+)</text>
        <dbReference type="Rhea" id="RHEA:22432"/>
        <dbReference type="ChEBI" id="CHEBI:15378"/>
        <dbReference type="ChEBI" id="CHEBI:57318"/>
        <dbReference type="ChEBI" id="CHEBI:57540"/>
        <dbReference type="ChEBI" id="CHEBI:57945"/>
        <dbReference type="ChEBI" id="CHEBI:90726"/>
        <dbReference type="EC" id="1.1.1.35"/>
    </reaction>
</comment>
<reference evidence="15 16" key="1">
    <citation type="submission" date="2015-02" db="EMBL/GenBank/DDBJ databases">
        <title>Draft genome sequence of Pseudomonas stutzeri NT0128 isolated from wheat (Triticum turgidum) rhizosphere.</title>
        <authorList>
            <person name="Tovi N."/>
            <person name="Frenk S."/>
            <person name="Hadar Y."/>
            <person name="Minz D."/>
        </authorList>
    </citation>
    <scope>NUCLEOTIDE SEQUENCE [LARGE SCALE GENOMIC DNA]</scope>
    <source>
        <strain evidence="15 16">NT0128</strain>
    </source>
</reference>
<dbReference type="FunFam" id="1.10.1040.50:FF:000006">
    <property type="entry name" value="Peroxisomal bifunctional enzyme"/>
    <property type="match status" value="1"/>
</dbReference>
<evidence type="ECO:0000256" key="8">
    <source>
        <dbReference type="ARBA" id="ARBA00023140"/>
    </source>
</evidence>
<keyword evidence="11" id="KW-0511">Multifunctional enzyme</keyword>
<dbReference type="PATRIC" id="fig|316.101.peg.769"/>
<evidence type="ECO:0000256" key="6">
    <source>
        <dbReference type="ARBA" id="ARBA00023027"/>
    </source>
</evidence>
<dbReference type="InterPro" id="IPR006176">
    <property type="entry name" value="3-OHacyl-CoA_DH_NAD-bd"/>
</dbReference>
<evidence type="ECO:0000256" key="1">
    <source>
        <dbReference type="ARBA" id="ARBA00004275"/>
    </source>
</evidence>
<organism evidence="15 16">
    <name type="scientific">Stutzerimonas stutzeri</name>
    <name type="common">Pseudomonas stutzeri</name>
    <dbReference type="NCBI Taxonomy" id="316"/>
    <lineage>
        <taxon>Bacteria</taxon>
        <taxon>Pseudomonadati</taxon>
        <taxon>Pseudomonadota</taxon>
        <taxon>Gammaproteobacteria</taxon>
        <taxon>Pseudomonadales</taxon>
        <taxon>Pseudomonadaceae</taxon>
        <taxon>Stutzerimonas</taxon>
    </lineage>
</organism>
<dbReference type="InterPro" id="IPR036291">
    <property type="entry name" value="NAD(P)-bd_dom_sf"/>
</dbReference>
<evidence type="ECO:0000256" key="12">
    <source>
        <dbReference type="ARBA" id="ARBA00049556"/>
    </source>
</evidence>
<evidence type="ECO:0000256" key="11">
    <source>
        <dbReference type="ARBA" id="ARBA00023268"/>
    </source>
</evidence>
<evidence type="ECO:0000256" key="9">
    <source>
        <dbReference type="ARBA" id="ARBA00023235"/>
    </source>
</evidence>
<dbReference type="Gene3D" id="1.10.1040.50">
    <property type="match status" value="1"/>
</dbReference>
<dbReference type="Pfam" id="PF00378">
    <property type="entry name" value="ECH_1"/>
    <property type="match status" value="1"/>
</dbReference>
<evidence type="ECO:0000256" key="10">
    <source>
        <dbReference type="ARBA" id="ARBA00023239"/>
    </source>
</evidence>
<dbReference type="InterPro" id="IPR001753">
    <property type="entry name" value="Enoyl-CoA_hydra/iso"/>
</dbReference>
<accession>A0A0D9AS80</accession>
<keyword evidence="3" id="KW-0276">Fatty acid metabolism</keyword>
<comment type="caution">
    <text evidence="15">The sequence shown here is derived from an EMBL/GenBank/DDBJ whole genome shotgun (WGS) entry which is preliminary data.</text>
</comment>
<keyword evidence="5" id="KW-0560">Oxidoreductase</keyword>
<dbReference type="EMBL" id="JYHV01000015">
    <property type="protein sequence ID" value="KJH82226.1"/>
    <property type="molecule type" value="Genomic_DNA"/>
</dbReference>
<dbReference type="UniPathway" id="UPA00659"/>
<evidence type="ECO:0000256" key="3">
    <source>
        <dbReference type="ARBA" id="ARBA00022832"/>
    </source>
</evidence>
<evidence type="ECO:0000256" key="5">
    <source>
        <dbReference type="ARBA" id="ARBA00023002"/>
    </source>
</evidence>
<name>A0A0D9AS80_STUST</name>
<evidence type="ECO:0000259" key="13">
    <source>
        <dbReference type="Pfam" id="PF00725"/>
    </source>
</evidence>
<keyword evidence="9" id="KW-0413">Isomerase</keyword>
<protein>
    <submittedName>
        <fullName evidence="15">3-hydroxyacyl-CoA dehydrogenase</fullName>
    </submittedName>
</protein>
<dbReference type="GO" id="GO:0006635">
    <property type="term" value="P:fatty acid beta-oxidation"/>
    <property type="evidence" value="ECO:0007669"/>
    <property type="project" value="UniProtKB-UniPathway"/>
</dbReference>
<keyword evidence="7" id="KW-0443">Lipid metabolism</keyword>
<evidence type="ECO:0000313" key="16">
    <source>
        <dbReference type="Proteomes" id="UP000032487"/>
    </source>
</evidence>
<dbReference type="RefSeq" id="WP_045161764.1">
    <property type="nucleotide sequence ID" value="NZ_JYHV01000015.1"/>
</dbReference>
<dbReference type="InterPro" id="IPR029045">
    <property type="entry name" value="ClpP/crotonase-like_dom_sf"/>
</dbReference>
<dbReference type="PANTHER" id="PTHR23309">
    <property type="entry name" value="3-HYDROXYACYL-COA DEHYROGENASE"/>
    <property type="match status" value="1"/>
</dbReference>
<sequence length="693" mass="73578">MAEAPSNGQVHLAYEGEIAVITLDNPPVNSSTDAVRRGILHALASLDMAQARAVLLTGAGRNLMAGADLRELENEPTEPTLPQVTAALEACPLPVIAVIKGHTLGGGLELALACDARLATANANLGLPEVTVGIIPGAGGTQRLPRAVGMGTALEMIVTGKPINAGKALELGLVDHLLSASDEAEQHAEALAFARSYQGGKRPLSARPVAAEDKTALHTRAQKLVSGARGLPAATVAAEVVLAADERIFAQAIGKERAAFLALRGSQAAQALRYLFFAERAEPYVPAQPTEARVLERIAVIGAGTMGSGIALCALQAGCTVDLLELNAQALATGVKRIEDELARDVERQRLSADKRDAILARLTASQDIQTVARADLVVEAIIEDMAAKQALFQQLAEQVSSDTLLATNTSYLDIDAIAEGIPHPERVLGLHFFSPAHRMALLEVVRGSATGEQALCAALKFAERLKKKAIVVGNAWGFVGNRLYAAYRRQCEFMLEEGASPEQIDAALEQYGFAMGPFKVADMSGLDIAWRMRQQTAATRHLRRYVGIPDLLCEAGRLGRKTAKGYYRYGEDSKPQSDSAVAELIAGYRCEKGIEAKAFSAEDIQQRAVLALINEALLLLAQGVCQRPEDIDIALVHGYGFPRWRGGPVFIARSMGSSELNAALDGFVEASGKGQERGDAALLEAGTKAEKE</sequence>
<dbReference type="Proteomes" id="UP000032487">
    <property type="component" value="Unassembled WGS sequence"/>
</dbReference>
<evidence type="ECO:0000256" key="2">
    <source>
        <dbReference type="ARBA" id="ARBA00005005"/>
    </source>
</evidence>
<evidence type="ECO:0000256" key="7">
    <source>
        <dbReference type="ARBA" id="ARBA00023098"/>
    </source>
</evidence>
<keyword evidence="6" id="KW-0520">NAD</keyword>
<keyword evidence="8" id="KW-0576">Peroxisome</keyword>
<keyword evidence="4" id="KW-0442">Lipid degradation</keyword>
<dbReference type="Pfam" id="PF00725">
    <property type="entry name" value="3HCDH"/>
    <property type="match status" value="1"/>
</dbReference>
<dbReference type="SUPFAM" id="SSF52096">
    <property type="entry name" value="ClpP/crotonase"/>
    <property type="match status" value="1"/>
</dbReference>
<dbReference type="GO" id="GO:0004300">
    <property type="term" value="F:enoyl-CoA hydratase activity"/>
    <property type="evidence" value="ECO:0007669"/>
    <property type="project" value="UniProtKB-ARBA"/>
</dbReference>
<comment type="pathway">
    <text evidence="2">Lipid metabolism; fatty acid beta-oxidation.</text>
</comment>
<dbReference type="InterPro" id="IPR008927">
    <property type="entry name" value="6-PGluconate_DH-like_C_sf"/>
</dbReference>
<dbReference type="Gene3D" id="3.40.50.720">
    <property type="entry name" value="NAD(P)-binding Rossmann-like Domain"/>
    <property type="match status" value="1"/>
</dbReference>
<evidence type="ECO:0000259" key="14">
    <source>
        <dbReference type="Pfam" id="PF02737"/>
    </source>
</evidence>
<comment type="subcellular location">
    <subcellularLocation>
        <location evidence="1">Peroxisome</location>
    </subcellularLocation>
</comment>
<dbReference type="GO" id="GO:0070403">
    <property type="term" value="F:NAD+ binding"/>
    <property type="evidence" value="ECO:0007669"/>
    <property type="project" value="InterPro"/>
</dbReference>
<dbReference type="AlphaFoldDB" id="A0A0D9AS80"/>
<dbReference type="OrthoDB" id="5389341at2"/>
<dbReference type="Pfam" id="PF02737">
    <property type="entry name" value="3HCDH_N"/>
    <property type="match status" value="1"/>
</dbReference>
<feature type="domain" description="3-hydroxyacyl-CoA dehydrogenase NAD binding" evidence="14">
    <location>
        <begin position="298"/>
        <end position="475"/>
    </location>
</feature>
<keyword evidence="10" id="KW-0456">Lyase</keyword>
<dbReference type="GO" id="GO:0016853">
    <property type="term" value="F:isomerase activity"/>
    <property type="evidence" value="ECO:0007669"/>
    <property type="project" value="UniProtKB-KW"/>
</dbReference>
<dbReference type="CDD" id="cd06558">
    <property type="entry name" value="crotonase-like"/>
    <property type="match status" value="1"/>
</dbReference>
<dbReference type="Gene3D" id="3.90.226.10">
    <property type="entry name" value="2-enoyl-CoA Hydratase, Chain A, domain 1"/>
    <property type="match status" value="1"/>
</dbReference>
<evidence type="ECO:0000313" key="15">
    <source>
        <dbReference type="EMBL" id="KJH82226.1"/>
    </source>
</evidence>
<dbReference type="SUPFAM" id="SSF48179">
    <property type="entry name" value="6-phosphogluconate dehydrogenase C-terminal domain-like"/>
    <property type="match status" value="2"/>
</dbReference>
<dbReference type="SUPFAM" id="SSF51735">
    <property type="entry name" value="NAD(P)-binding Rossmann-fold domains"/>
    <property type="match status" value="1"/>
</dbReference>
<dbReference type="GO" id="GO:0003857">
    <property type="term" value="F:(3S)-3-hydroxyacyl-CoA dehydrogenase (NAD+) activity"/>
    <property type="evidence" value="ECO:0007669"/>
    <property type="project" value="UniProtKB-EC"/>
</dbReference>
<evidence type="ECO:0000256" key="4">
    <source>
        <dbReference type="ARBA" id="ARBA00022963"/>
    </source>
</evidence>
<dbReference type="FunFam" id="3.40.50.720:FF:000009">
    <property type="entry name" value="Fatty oxidation complex, alpha subunit"/>
    <property type="match status" value="1"/>
</dbReference>
<proteinExistence type="predicted"/>
<gene>
    <name evidence="15" type="ORF">UF78_08740</name>
</gene>